<dbReference type="InterPro" id="IPR006186">
    <property type="entry name" value="Ser/Thr-sp_prot-phosphatase"/>
</dbReference>
<keyword evidence="5" id="KW-0464">Manganese</keyword>
<evidence type="ECO:0000256" key="2">
    <source>
        <dbReference type="ARBA" id="ARBA00022723"/>
    </source>
</evidence>
<dbReference type="EC" id="3.1.3.16" evidence="7"/>
<name>A0A9P6Y1E7_RHIOR</name>
<dbReference type="GO" id="GO:0005634">
    <property type="term" value="C:nucleus"/>
    <property type="evidence" value="ECO:0007669"/>
    <property type="project" value="TreeGrafter"/>
</dbReference>
<feature type="region of interest" description="Disordered" evidence="8">
    <location>
        <begin position="377"/>
        <end position="397"/>
    </location>
</feature>
<dbReference type="InterPro" id="IPR031675">
    <property type="entry name" value="STPPase_N"/>
</dbReference>
<dbReference type="GO" id="GO:0005737">
    <property type="term" value="C:cytoplasm"/>
    <property type="evidence" value="ECO:0007669"/>
    <property type="project" value="TreeGrafter"/>
</dbReference>
<organism evidence="10 11">
    <name type="scientific">Rhizopus oryzae</name>
    <name type="common">Mucormycosis agent</name>
    <name type="synonym">Rhizopus arrhizus var. delemar</name>
    <dbReference type="NCBI Taxonomy" id="64495"/>
    <lineage>
        <taxon>Eukaryota</taxon>
        <taxon>Fungi</taxon>
        <taxon>Fungi incertae sedis</taxon>
        <taxon>Mucoromycota</taxon>
        <taxon>Mucoromycotina</taxon>
        <taxon>Mucoromycetes</taxon>
        <taxon>Mucorales</taxon>
        <taxon>Mucorineae</taxon>
        <taxon>Rhizopodaceae</taxon>
        <taxon>Rhizopus</taxon>
    </lineage>
</organism>
<dbReference type="GO" id="GO:0046872">
    <property type="term" value="F:metal ion binding"/>
    <property type="evidence" value="ECO:0007669"/>
    <property type="project" value="UniProtKB-KW"/>
</dbReference>
<protein>
    <recommendedName>
        <fullName evidence="7">Serine/threonine-protein phosphatase</fullName>
        <ecNumber evidence="7">3.1.3.16</ecNumber>
    </recommendedName>
</protein>
<comment type="catalytic activity">
    <reaction evidence="7">
        <text>O-phospho-L-threonyl-[protein] + H2O = L-threonyl-[protein] + phosphate</text>
        <dbReference type="Rhea" id="RHEA:47004"/>
        <dbReference type="Rhea" id="RHEA-COMP:11060"/>
        <dbReference type="Rhea" id="RHEA-COMP:11605"/>
        <dbReference type="ChEBI" id="CHEBI:15377"/>
        <dbReference type="ChEBI" id="CHEBI:30013"/>
        <dbReference type="ChEBI" id="CHEBI:43474"/>
        <dbReference type="ChEBI" id="CHEBI:61977"/>
        <dbReference type="EC" id="3.1.3.16"/>
    </reaction>
</comment>
<keyword evidence="3 7" id="KW-0378">Hydrolase</keyword>
<evidence type="ECO:0000259" key="9">
    <source>
        <dbReference type="PROSITE" id="PS00125"/>
    </source>
</evidence>
<dbReference type="Gene3D" id="3.60.21.10">
    <property type="match status" value="1"/>
</dbReference>
<evidence type="ECO:0000256" key="3">
    <source>
        <dbReference type="ARBA" id="ARBA00022801"/>
    </source>
</evidence>
<dbReference type="Proteomes" id="UP000717996">
    <property type="component" value="Unassembled WGS sequence"/>
</dbReference>
<dbReference type="Pfam" id="PF00149">
    <property type="entry name" value="Metallophos"/>
    <property type="match status" value="1"/>
</dbReference>
<dbReference type="InterPro" id="IPR004843">
    <property type="entry name" value="Calcineurin-like_PHP"/>
</dbReference>
<keyword evidence="2" id="KW-0479">Metal-binding</keyword>
<dbReference type="PRINTS" id="PR00114">
    <property type="entry name" value="STPHPHTASE"/>
</dbReference>
<evidence type="ECO:0000313" key="11">
    <source>
        <dbReference type="Proteomes" id="UP000717996"/>
    </source>
</evidence>
<evidence type="ECO:0000256" key="4">
    <source>
        <dbReference type="ARBA" id="ARBA00022912"/>
    </source>
</evidence>
<reference evidence="10" key="1">
    <citation type="journal article" date="2020" name="Microb. Genom.">
        <title>Genetic diversity of clinical and environmental Mucorales isolates obtained from an investigation of mucormycosis cases among solid organ transplant recipients.</title>
        <authorList>
            <person name="Nguyen M.H."/>
            <person name="Kaul D."/>
            <person name="Muto C."/>
            <person name="Cheng S.J."/>
            <person name="Richter R.A."/>
            <person name="Bruno V.M."/>
            <person name="Liu G."/>
            <person name="Beyhan S."/>
            <person name="Sundermann A.J."/>
            <person name="Mounaud S."/>
            <person name="Pasculle A.W."/>
            <person name="Nierman W.C."/>
            <person name="Driscoll E."/>
            <person name="Cumbie R."/>
            <person name="Clancy C.J."/>
            <person name="Dupont C.L."/>
        </authorList>
    </citation>
    <scope>NUCLEOTIDE SEQUENCE</scope>
    <source>
        <strain evidence="10">GL16</strain>
    </source>
</reference>
<dbReference type="GO" id="GO:0004722">
    <property type="term" value="F:protein serine/threonine phosphatase activity"/>
    <property type="evidence" value="ECO:0007669"/>
    <property type="project" value="UniProtKB-EC"/>
</dbReference>
<dbReference type="EMBL" id="JAANIT010002186">
    <property type="protein sequence ID" value="KAG1537228.1"/>
    <property type="molecule type" value="Genomic_DNA"/>
</dbReference>
<dbReference type="FunFam" id="3.60.21.10:FF:000006">
    <property type="entry name" value="Serine/threonine-protein phosphatase"/>
    <property type="match status" value="1"/>
</dbReference>
<dbReference type="PROSITE" id="PS00125">
    <property type="entry name" value="SER_THR_PHOSPHATASE"/>
    <property type="match status" value="1"/>
</dbReference>
<feature type="domain" description="Serine/threonine specific protein phosphatases" evidence="9">
    <location>
        <begin position="187"/>
        <end position="192"/>
    </location>
</feature>
<evidence type="ECO:0000256" key="6">
    <source>
        <dbReference type="ARBA" id="ARBA00029458"/>
    </source>
</evidence>
<dbReference type="InterPro" id="IPR050341">
    <property type="entry name" value="PP1_catalytic_subunit"/>
</dbReference>
<accession>A0A9P6Y1E7</accession>
<dbReference type="SMART" id="SM00156">
    <property type="entry name" value="PP2Ac"/>
    <property type="match status" value="1"/>
</dbReference>
<dbReference type="AlphaFoldDB" id="A0A9P6Y1E7"/>
<comment type="similarity">
    <text evidence="6">Belongs to the PPP phosphatase family. PP-Z subfamily.</text>
</comment>
<comment type="cofactor">
    <cofactor evidence="1">
        <name>Mn(2+)</name>
        <dbReference type="ChEBI" id="CHEBI:29035"/>
    </cofactor>
</comment>
<sequence>MGNVVSKRRKNARPSVVRTEMLENETATSTVTSLHSILINQKLKNDIHSTHSTVYSKDQTTTTTIRSIGWNLDIDECIHRLLAVGRANRVTKSICFRNSEIVAICRAARQVFLNQPSLIELSAPIKILGDIHGQYHDLIRLFDLGGYPPTSNYLFLGDYVDRGKQSLETILLLFCYKIKYPENFFLLRGNHECASVTRVYGFYDECKRRTNLKIWRTFVDAFNTLPIAALVASKIFCVHGGLSPSLDSMDDVRNIIRPTDIPDHGLINDLVWADPSEDVDEWADNDRGVSYCFGKTAINDFLAKHNLDLVCRAHMVMQDGYQFFNEQTLVTVFSAPNYCGEFDNFAAIMSVSEQCLCTFSLLPPLVYQWNRRSQDARNAYRRRRPSPPPPAMASIEG</sequence>
<dbReference type="PANTHER" id="PTHR11668">
    <property type="entry name" value="SERINE/THREONINE PROTEIN PHOSPHATASE"/>
    <property type="match status" value="1"/>
</dbReference>
<dbReference type="PANTHER" id="PTHR11668:SF484">
    <property type="entry name" value="SERINE_THREONINE-PROTEIN PHOSPHATASE PP-Z1-RELATED"/>
    <property type="match status" value="1"/>
</dbReference>
<comment type="caution">
    <text evidence="10">The sequence shown here is derived from an EMBL/GenBank/DDBJ whole genome shotgun (WGS) entry which is preliminary data.</text>
</comment>
<evidence type="ECO:0000313" key="10">
    <source>
        <dbReference type="EMBL" id="KAG1537228.1"/>
    </source>
</evidence>
<evidence type="ECO:0000256" key="1">
    <source>
        <dbReference type="ARBA" id="ARBA00001936"/>
    </source>
</evidence>
<proteinExistence type="inferred from homology"/>
<evidence type="ECO:0000256" key="7">
    <source>
        <dbReference type="RuleBase" id="RU004273"/>
    </source>
</evidence>
<dbReference type="SUPFAM" id="SSF56300">
    <property type="entry name" value="Metallo-dependent phosphatases"/>
    <property type="match status" value="1"/>
</dbReference>
<dbReference type="Pfam" id="PF16891">
    <property type="entry name" value="STPPase_N"/>
    <property type="match status" value="1"/>
</dbReference>
<gene>
    <name evidence="10" type="ORF">G6F51_010495</name>
</gene>
<evidence type="ECO:0000256" key="5">
    <source>
        <dbReference type="ARBA" id="ARBA00023211"/>
    </source>
</evidence>
<dbReference type="InterPro" id="IPR029052">
    <property type="entry name" value="Metallo-depent_PP-like"/>
</dbReference>
<dbReference type="OrthoDB" id="1930084at2759"/>
<evidence type="ECO:0000256" key="8">
    <source>
        <dbReference type="SAM" id="MobiDB-lite"/>
    </source>
</evidence>
<keyword evidence="4" id="KW-0904">Protein phosphatase</keyword>